<organism evidence="2 3">
    <name type="scientific">Lentzea albidocapillata</name>
    <dbReference type="NCBI Taxonomy" id="40571"/>
    <lineage>
        <taxon>Bacteria</taxon>
        <taxon>Bacillati</taxon>
        <taxon>Actinomycetota</taxon>
        <taxon>Actinomycetes</taxon>
        <taxon>Pseudonocardiales</taxon>
        <taxon>Pseudonocardiaceae</taxon>
        <taxon>Lentzea</taxon>
    </lineage>
</organism>
<evidence type="ECO:0000313" key="3">
    <source>
        <dbReference type="Proteomes" id="UP000192840"/>
    </source>
</evidence>
<accession>A0A1W2DET7</accession>
<proteinExistence type="predicted"/>
<dbReference type="AlphaFoldDB" id="A0A1W2DET7"/>
<gene>
    <name evidence="2" type="ORF">SAMN05660733_02906</name>
</gene>
<dbReference type="RefSeq" id="WP_030477439.1">
    <property type="nucleotide sequence ID" value="NZ_FWYC01000007.1"/>
</dbReference>
<protein>
    <submittedName>
        <fullName evidence="2">Uncharacterized protein</fullName>
    </submittedName>
</protein>
<evidence type="ECO:0000313" key="2">
    <source>
        <dbReference type="EMBL" id="SMC95662.1"/>
    </source>
</evidence>
<name>A0A1W2DET7_9PSEU</name>
<dbReference type="STRING" id="40571.SAMN05660733_02906"/>
<dbReference type="Proteomes" id="UP000192840">
    <property type="component" value="Unassembled WGS sequence"/>
</dbReference>
<dbReference type="EMBL" id="FWYC01000007">
    <property type="protein sequence ID" value="SMC95662.1"/>
    <property type="molecule type" value="Genomic_DNA"/>
</dbReference>
<reference evidence="3" key="1">
    <citation type="submission" date="2017-04" db="EMBL/GenBank/DDBJ databases">
        <authorList>
            <person name="Varghese N."/>
            <person name="Submissions S."/>
        </authorList>
    </citation>
    <scope>NUCLEOTIDE SEQUENCE [LARGE SCALE GENOMIC DNA]</scope>
    <source>
        <strain evidence="3">DSM 44073</strain>
    </source>
</reference>
<feature type="region of interest" description="Disordered" evidence="1">
    <location>
        <begin position="126"/>
        <end position="164"/>
    </location>
</feature>
<sequence length="164" mass="18485">MSVHFPSTATRQALERKYPGYGLVDQMTREFYRRDAIVRVPFTVGEWTDFTNEVWDTHGDINLGERVQVLAFANVGLRAIAAIVAVISPRTREPIIKHGVGLGHLILPAVSPGARRMYVDYASDPRVASRHNRRPTAQHERTSDLSGPRGDVELRFVPPRMPEE</sequence>
<dbReference type="OrthoDB" id="9931473at2"/>
<evidence type="ECO:0000256" key="1">
    <source>
        <dbReference type="SAM" id="MobiDB-lite"/>
    </source>
</evidence>
<keyword evidence="3" id="KW-1185">Reference proteome</keyword>